<dbReference type="InterPro" id="IPR016181">
    <property type="entry name" value="Acyl_CoA_acyltransferase"/>
</dbReference>
<proteinExistence type="predicted"/>
<evidence type="ECO:0000313" key="1">
    <source>
        <dbReference type="EMBL" id="XBS69791.1"/>
    </source>
</evidence>
<dbReference type="GO" id="GO:0016746">
    <property type="term" value="F:acyltransferase activity"/>
    <property type="evidence" value="ECO:0007669"/>
    <property type="project" value="UniProtKB-KW"/>
</dbReference>
<dbReference type="InterPro" id="IPR007434">
    <property type="entry name" value="FemAB-like"/>
</dbReference>
<protein>
    <submittedName>
        <fullName evidence="1">GNAT family N-acetyltransferase</fullName>
        <ecNumber evidence="1">2.3.1.-</ecNumber>
    </submittedName>
</protein>
<organism evidence="1">
    <name type="scientific">Acerihabitans sp. KWT182</name>
    <dbReference type="NCBI Taxonomy" id="3157919"/>
    <lineage>
        <taxon>Bacteria</taxon>
        <taxon>Pseudomonadati</taxon>
        <taxon>Pseudomonadota</taxon>
        <taxon>Gammaproteobacteria</taxon>
        <taxon>Enterobacterales</taxon>
        <taxon>Pectobacteriaceae</taxon>
        <taxon>Acerihabitans</taxon>
    </lineage>
</organism>
<dbReference type="SUPFAM" id="SSF55729">
    <property type="entry name" value="Acyl-CoA N-acyltransferases (Nat)"/>
    <property type="match status" value="1"/>
</dbReference>
<dbReference type="EC" id="2.3.1.-" evidence="1"/>
<name>A0AAU7QA89_9GAMM</name>
<reference evidence="1" key="1">
    <citation type="submission" date="2024-06" db="EMBL/GenBank/DDBJ databases">
        <authorList>
            <person name="Coelho C."/>
            <person name="Bento M."/>
            <person name="Garcia E."/>
            <person name="Camelo A."/>
            <person name="Brandao I."/>
            <person name="Espirito Santo C."/>
            <person name="Trovao J."/>
            <person name="Verissimo A."/>
            <person name="Costa J."/>
            <person name="Tiago I."/>
        </authorList>
    </citation>
    <scope>NUCLEOTIDE SEQUENCE</scope>
    <source>
        <strain evidence="1">KWT182</strain>
    </source>
</reference>
<dbReference type="Pfam" id="PF04339">
    <property type="entry name" value="FemAB_like"/>
    <property type="match status" value="1"/>
</dbReference>
<dbReference type="AlphaFoldDB" id="A0AAU7QA89"/>
<sequence length="274" mass="32154">MNIPLFLRISRLGIWPVGLNGIAPAKKITIIKDVPQQSPLLRDEDNRYSQGLIAECAARGFIQVEGQALAYVPIDFKHIDEYLSRLSHSRRRNIRRKLRSRQALRIEVLPTGDVRFQDAIWRQRLYQLYKAVYNQSEIHFDLLSADFFAGLLMDAYSGGRVFCYWLGQELVGYNLCYHRDGKLIDKYIGLNYPLALEYNLYVVSWFANLEYALENDLDYYVAGWTDPQVKADLGAKFTFTVHLAWVRNPLLRRILNRFRHYFESDAHWHEDQQS</sequence>
<gene>
    <name evidence="1" type="ORF">ABK905_26500</name>
</gene>
<keyword evidence="1" id="KW-0012">Acyltransferase</keyword>
<accession>A0AAU7QA89</accession>
<keyword evidence="1" id="KW-0808">Transferase</keyword>
<dbReference type="Gene3D" id="3.40.630.30">
    <property type="match status" value="1"/>
</dbReference>
<dbReference type="EMBL" id="CP157947">
    <property type="protein sequence ID" value="XBS69791.1"/>
    <property type="molecule type" value="Genomic_DNA"/>
</dbReference>